<sequence>MIFLRLKKVSEMLDVCTLSQGWPKSGLEEGALGVLQQLQGEQELTTALDSFPDGCLPPELLWRVCAKMGLGVHLRLAFIPTPGMIDLP</sequence>
<reference evidence="1" key="1">
    <citation type="submission" date="2021-08" db="EMBL/GenBank/DDBJ databases">
        <title>The first chromosome-level gecko genome reveals the dynamic sex chromosomes of Neotropical dwarf geckos (Sphaerodactylidae: Sphaerodactylus).</title>
        <authorList>
            <person name="Pinto B.J."/>
            <person name="Keating S.E."/>
            <person name="Gamble T."/>
        </authorList>
    </citation>
    <scope>NUCLEOTIDE SEQUENCE</scope>
    <source>
        <strain evidence="1">TG3544</strain>
    </source>
</reference>
<organism evidence="1 2">
    <name type="scientific">Sphaerodactylus townsendi</name>
    <dbReference type="NCBI Taxonomy" id="933632"/>
    <lineage>
        <taxon>Eukaryota</taxon>
        <taxon>Metazoa</taxon>
        <taxon>Chordata</taxon>
        <taxon>Craniata</taxon>
        <taxon>Vertebrata</taxon>
        <taxon>Euteleostomi</taxon>
        <taxon>Lepidosauria</taxon>
        <taxon>Squamata</taxon>
        <taxon>Bifurcata</taxon>
        <taxon>Gekkota</taxon>
        <taxon>Sphaerodactylidae</taxon>
        <taxon>Sphaerodactylus</taxon>
    </lineage>
</organism>
<gene>
    <name evidence="1" type="ORF">K3G42_022731</name>
</gene>
<dbReference type="EMBL" id="CM037621">
    <property type="protein sequence ID" value="KAH8002300.1"/>
    <property type="molecule type" value="Genomic_DNA"/>
</dbReference>
<keyword evidence="2" id="KW-1185">Reference proteome</keyword>
<evidence type="ECO:0000313" key="2">
    <source>
        <dbReference type="Proteomes" id="UP000827872"/>
    </source>
</evidence>
<name>A0ACB8FAP8_9SAUR</name>
<evidence type="ECO:0000313" key="1">
    <source>
        <dbReference type="EMBL" id="KAH8002300.1"/>
    </source>
</evidence>
<protein>
    <submittedName>
        <fullName evidence="1">Uncharacterized protein</fullName>
    </submittedName>
</protein>
<dbReference type="Proteomes" id="UP000827872">
    <property type="component" value="Linkage Group LG08"/>
</dbReference>
<comment type="caution">
    <text evidence="1">The sequence shown here is derived from an EMBL/GenBank/DDBJ whole genome shotgun (WGS) entry which is preliminary data.</text>
</comment>
<proteinExistence type="predicted"/>
<accession>A0ACB8FAP8</accession>